<evidence type="ECO:0000256" key="3">
    <source>
        <dbReference type="SAM" id="SignalP"/>
    </source>
</evidence>
<feature type="transmembrane region" description="Helical" evidence="2">
    <location>
        <begin position="793"/>
        <end position="812"/>
    </location>
</feature>
<feature type="transmembrane region" description="Helical" evidence="2">
    <location>
        <begin position="903"/>
        <end position="927"/>
    </location>
</feature>
<evidence type="ECO:0000259" key="4">
    <source>
        <dbReference type="PROSITE" id="PS50060"/>
    </source>
</evidence>
<dbReference type="PROSITE" id="PS50060">
    <property type="entry name" value="MAM_2"/>
    <property type="match status" value="1"/>
</dbReference>
<dbReference type="InterPro" id="IPR039448">
    <property type="entry name" value="Beta_helix"/>
</dbReference>
<dbReference type="InterPro" id="IPR051560">
    <property type="entry name" value="MAM_domain-containing"/>
</dbReference>
<accession>A0A0D3IG52</accession>
<feature type="compositionally biased region" description="Low complexity" evidence="1">
    <location>
        <begin position="392"/>
        <end position="407"/>
    </location>
</feature>
<keyword evidence="2" id="KW-1133">Transmembrane helix</keyword>
<dbReference type="SUPFAM" id="SSF51126">
    <property type="entry name" value="Pectin lyase-like"/>
    <property type="match status" value="1"/>
</dbReference>
<proteinExistence type="predicted"/>
<feature type="domain" description="MAM" evidence="4">
    <location>
        <begin position="370"/>
        <end position="559"/>
    </location>
</feature>
<dbReference type="PaxDb" id="2903-EOD10237"/>
<evidence type="ECO:0000256" key="1">
    <source>
        <dbReference type="SAM" id="MobiDB-lite"/>
    </source>
</evidence>
<feature type="signal peptide" evidence="3">
    <location>
        <begin position="1"/>
        <end position="15"/>
    </location>
</feature>
<dbReference type="Pfam" id="PF13229">
    <property type="entry name" value="Beta_helix"/>
    <property type="match status" value="1"/>
</dbReference>
<feature type="region of interest" description="Disordered" evidence="1">
    <location>
        <begin position="337"/>
        <end position="369"/>
    </location>
</feature>
<dbReference type="InterPro" id="IPR013320">
    <property type="entry name" value="ConA-like_dom_sf"/>
</dbReference>
<dbReference type="HOGENOM" id="CLU_251082_0_0_1"/>
<dbReference type="PANTHER" id="PTHR23282">
    <property type="entry name" value="APICAL ENDOSOMAL GLYCOPROTEIN PRECURSOR"/>
    <property type="match status" value="1"/>
</dbReference>
<feature type="region of interest" description="Disordered" evidence="1">
    <location>
        <begin position="1433"/>
        <end position="1455"/>
    </location>
</feature>
<dbReference type="GeneID" id="17256441"/>
<feature type="compositionally biased region" description="Pro residues" evidence="1">
    <location>
        <begin position="354"/>
        <end position="366"/>
    </location>
</feature>
<feature type="chain" id="PRO_5044291059" description="MAM domain-containing protein" evidence="3">
    <location>
        <begin position="16"/>
        <end position="1455"/>
    </location>
</feature>
<feature type="transmembrane region" description="Helical" evidence="2">
    <location>
        <begin position="1061"/>
        <end position="1085"/>
    </location>
</feature>
<reference evidence="6" key="1">
    <citation type="journal article" date="2013" name="Nature">
        <title>Pan genome of the phytoplankton Emiliania underpins its global distribution.</title>
        <authorList>
            <person name="Read B.A."/>
            <person name="Kegel J."/>
            <person name="Klute M.J."/>
            <person name="Kuo A."/>
            <person name="Lefebvre S.C."/>
            <person name="Maumus F."/>
            <person name="Mayer C."/>
            <person name="Miller J."/>
            <person name="Monier A."/>
            <person name="Salamov A."/>
            <person name="Young J."/>
            <person name="Aguilar M."/>
            <person name="Claverie J.M."/>
            <person name="Frickenhaus S."/>
            <person name="Gonzalez K."/>
            <person name="Herman E.K."/>
            <person name="Lin Y.C."/>
            <person name="Napier J."/>
            <person name="Ogata H."/>
            <person name="Sarno A.F."/>
            <person name="Shmutz J."/>
            <person name="Schroeder D."/>
            <person name="de Vargas C."/>
            <person name="Verret F."/>
            <person name="von Dassow P."/>
            <person name="Valentin K."/>
            <person name="Van de Peer Y."/>
            <person name="Wheeler G."/>
            <person name="Dacks J.B."/>
            <person name="Delwiche C.F."/>
            <person name="Dyhrman S.T."/>
            <person name="Glockner G."/>
            <person name="John U."/>
            <person name="Richards T."/>
            <person name="Worden A.Z."/>
            <person name="Zhang X."/>
            <person name="Grigoriev I.V."/>
            <person name="Allen A.E."/>
            <person name="Bidle K."/>
            <person name="Borodovsky M."/>
            <person name="Bowler C."/>
            <person name="Brownlee C."/>
            <person name="Cock J.M."/>
            <person name="Elias M."/>
            <person name="Gladyshev V.N."/>
            <person name="Groth M."/>
            <person name="Guda C."/>
            <person name="Hadaegh A."/>
            <person name="Iglesias-Rodriguez M.D."/>
            <person name="Jenkins J."/>
            <person name="Jones B.M."/>
            <person name="Lawson T."/>
            <person name="Leese F."/>
            <person name="Lindquist E."/>
            <person name="Lobanov A."/>
            <person name="Lomsadze A."/>
            <person name="Malik S.B."/>
            <person name="Marsh M.E."/>
            <person name="Mackinder L."/>
            <person name="Mock T."/>
            <person name="Mueller-Roeber B."/>
            <person name="Pagarete A."/>
            <person name="Parker M."/>
            <person name="Probert I."/>
            <person name="Quesneville H."/>
            <person name="Raines C."/>
            <person name="Rensing S.A."/>
            <person name="Riano-Pachon D.M."/>
            <person name="Richier S."/>
            <person name="Rokitta S."/>
            <person name="Shiraiwa Y."/>
            <person name="Soanes D.M."/>
            <person name="van der Giezen M."/>
            <person name="Wahlund T.M."/>
            <person name="Williams B."/>
            <person name="Wilson W."/>
            <person name="Wolfe G."/>
            <person name="Wurch L.L."/>
        </authorList>
    </citation>
    <scope>NUCLEOTIDE SEQUENCE</scope>
</reference>
<protein>
    <recommendedName>
        <fullName evidence="4">MAM domain-containing protein</fullName>
    </recommendedName>
</protein>
<feature type="transmembrane region" description="Helical" evidence="2">
    <location>
        <begin position="1011"/>
        <end position="1032"/>
    </location>
</feature>
<name>A0A0D3IG52_EMIH1</name>
<keyword evidence="2" id="KW-0812">Transmembrane</keyword>
<evidence type="ECO:0000256" key="2">
    <source>
        <dbReference type="SAM" id="Phobius"/>
    </source>
</evidence>
<dbReference type="SUPFAM" id="SSF49899">
    <property type="entry name" value="Concanavalin A-like lectins/glucanases"/>
    <property type="match status" value="1"/>
</dbReference>
<dbReference type="InterPro" id="IPR000998">
    <property type="entry name" value="MAM_dom"/>
</dbReference>
<evidence type="ECO:0000313" key="6">
    <source>
        <dbReference type="Proteomes" id="UP000013827"/>
    </source>
</evidence>
<keyword evidence="6" id="KW-1185">Reference proteome</keyword>
<feature type="compositionally biased region" description="Polar residues" evidence="1">
    <location>
        <begin position="408"/>
        <end position="417"/>
    </location>
</feature>
<reference evidence="5" key="2">
    <citation type="submission" date="2024-10" db="UniProtKB">
        <authorList>
            <consortium name="EnsemblProtists"/>
        </authorList>
    </citation>
    <scope>IDENTIFICATION</scope>
</reference>
<keyword evidence="2" id="KW-0472">Membrane</keyword>
<dbReference type="EnsemblProtists" id="EOD10237">
    <property type="protein sequence ID" value="EOD10237"/>
    <property type="gene ID" value="EMIHUDRAFT_215916"/>
</dbReference>
<dbReference type="PANTHER" id="PTHR23282:SF101">
    <property type="entry name" value="MAM DOMAIN-CONTAINING PROTEIN"/>
    <property type="match status" value="1"/>
</dbReference>
<dbReference type="GO" id="GO:0016020">
    <property type="term" value="C:membrane"/>
    <property type="evidence" value="ECO:0007669"/>
    <property type="project" value="InterPro"/>
</dbReference>
<dbReference type="Gene3D" id="2.60.120.200">
    <property type="match status" value="1"/>
</dbReference>
<sequence>MRRLLLFVLAGLAAAESGPTLIAGDALGSDSVKHASIDLDGHSTEAAEGTSFLARGESSPHHPPNASASLGGDACAEAAHKEACIMNVCTCATSESRDANVRCKDNKLSEFSLEGDSAHAWDEGIALHAGVLEAPLGSDRNFLCPLAEALSASGTGSADGGGTLGQSRPTIEIAQGEKLLRTGASDFVRANVTKSITLLTVIQRGPLQSEHKFCAVGAGPSQESAADGAIPAVAVLPLAYECDAAEARADAKFATGNAATPGPPSLREWWWCCASAAVLLLQACNACWLLLGQRAPRSGAASGQRASKAVRPRLSRSHGLVALLLLLSAFPVARAGSGEAGSGEAGSGSWELSTPPPSPPPAPPPLSEQLGCTFDLDNCGWNDTAPDGYPWTRTSGGTPSSNTGPSGDHTTGSGSYLFTEASSGRSNKLHQLESPLFSLQRDATLSFFYHMYDITDLAMGTLSVEAHVDGSGWSTLWSLTGNQGNAWLDASVVLPALTTQVRLNDIRDEITKAVDQGRNAIVYDVSFTGCEASEHGGGMYVYESGDVSLDGASFSECTAAAYYGGGLYVWGSGDVSLEGASFSECTSGRYGGGMYVSGSGDVSLEGAGFSECTSGYYGGGMVVSNSGDVSLEGASFSECTITQAALYLAGIDRLALTNSQFVDIVASQTPAALFYSSRIAGSDSILRNTTFFGNSAPGHITILAASPLTWDCPLGSWMPNVGQLFGDLSGCNRLCAEAKLKLLLSFYQVVVVIPTIYGVTLPQRYTTWLDGITEVISPSNWMPIPCVSYTQLFLPYVFTPLGLALSLLLMGVGMGFSQWRALPAPRPPPHRTVAAGLLEVLPATLILMYYFVPPINAYIFRFWRCKLYTTSKPGEPLEQYQVMVEQPSIQCASDEHDSIFRRYIIGSIVIWPVGSMVLYSSLLVACYKPLHAQLHTALTRASAFLHQDYETQWCWWEALELARRLVLTGAVTAIIPEERAFLRLVLATLISTLHTCGIALVRPFKRVEDDVLAVATSLTTLLIFLTANWIFIFDGIDEHYYDVSLARADPLDVLGFGKLDGIVAVMISLVFSVLFLFMIGAVIAARRVAKIPKIRLVSTKQPPELSIVLGLTWHLFNSHIWSTGQDAVKVIKGELEQLLPDIKNCLREVRSSLEKDKPLVLVQEADPAKGGGTLQALRDECPEDLQPDIFDKDWPLTIWYRVDDFQLISLKIIAEAPPSHAAVLLCSPNFLDKTSLPLCVSGEPESQSLVFSKSCTLWASPANPGAAELACELARAFPGLTVSTVADVGSSASARPSMALRGLARRTRRAGDVTHMLLYLNQNTWLEDDGETLAEQVKQAREDKLKIVMAHENDPALGGCQFSRFFEVTPQERMSNRGRPCPQVSLVLLAKSLGASPARSRADLLLSGSAAEGSTSLAKRSFGGLSRFFAKMSSRSSAEARDVSGGEASSVQRQV</sequence>
<dbReference type="InterPro" id="IPR011050">
    <property type="entry name" value="Pectin_lyase_fold/virulence"/>
</dbReference>
<dbReference type="KEGG" id="ehx:EMIHUDRAFT_215916"/>
<evidence type="ECO:0000313" key="5">
    <source>
        <dbReference type="EnsemblProtists" id="EOD10237"/>
    </source>
</evidence>
<organism evidence="5 6">
    <name type="scientific">Emiliania huxleyi (strain CCMP1516)</name>
    <dbReference type="NCBI Taxonomy" id="280463"/>
    <lineage>
        <taxon>Eukaryota</taxon>
        <taxon>Haptista</taxon>
        <taxon>Haptophyta</taxon>
        <taxon>Prymnesiophyceae</taxon>
        <taxon>Isochrysidales</taxon>
        <taxon>Noelaerhabdaceae</taxon>
        <taxon>Emiliania</taxon>
    </lineage>
</organism>
<dbReference type="CDD" id="cd06263">
    <property type="entry name" value="MAM"/>
    <property type="match status" value="1"/>
</dbReference>
<dbReference type="Proteomes" id="UP000013827">
    <property type="component" value="Unassembled WGS sequence"/>
</dbReference>
<dbReference type="SMART" id="SM00137">
    <property type="entry name" value="MAM"/>
    <property type="match status" value="1"/>
</dbReference>
<feature type="region of interest" description="Disordered" evidence="1">
    <location>
        <begin position="385"/>
        <end position="417"/>
    </location>
</feature>
<dbReference type="Pfam" id="PF00629">
    <property type="entry name" value="MAM"/>
    <property type="match status" value="1"/>
</dbReference>
<keyword evidence="3" id="KW-0732">Signal</keyword>
<dbReference type="eggNOG" id="KOG1095">
    <property type="taxonomic scope" value="Eukaryota"/>
</dbReference>
<feature type="transmembrane region" description="Helical" evidence="2">
    <location>
        <begin position="833"/>
        <end position="852"/>
    </location>
</feature>
<dbReference type="RefSeq" id="XP_005762666.1">
    <property type="nucleotide sequence ID" value="XM_005762609.1"/>
</dbReference>